<dbReference type="Proteomes" id="UP000284706">
    <property type="component" value="Unassembled WGS sequence"/>
</dbReference>
<comment type="subcellular location">
    <subcellularLocation>
        <location evidence="1">Mitochondrion</location>
    </subcellularLocation>
</comment>
<evidence type="ECO:0000256" key="3">
    <source>
        <dbReference type="ARBA" id="ARBA00022679"/>
    </source>
</evidence>
<keyword evidence="3" id="KW-0808">Transferase</keyword>
<dbReference type="PANTHER" id="PTHR11739">
    <property type="entry name" value="CITRATE SYNTHASE"/>
    <property type="match status" value="1"/>
</dbReference>
<dbReference type="SUPFAM" id="SSF48256">
    <property type="entry name" value="Citrate synthase"/>
    <property type="match status" value="1"/>
</dbReference>
<sequence>MEPAQESIRPVSIQLPVSTQTLVQAIGARIPARRRLAERLSTVHAKRVVHQMTVENVMGGMRGMPSIIWEISETHPTGVRYHGKSLDELEAALPKWPGSAQISPEALLWFLYTASIPTQAELKYFAEDLMRRCQLPREIEDFIDSLPTTLSPLTHMQMTYSALAKYSKLAAAVDNGVSKANLWTYALEDALDITSRSILVISRIHNNFYGKDRKIKPRLDMSGDLAKNLAICMGRSDDFTFIELTRLAWVLHQDHGANVSAHTMRLVSSALGDPYSAISAGITAGTGALHAMAIENSLAYNKKMVESLGLNPSREDIEAYILRDIQAGAVLPGYGHAVLRVADPRLAWVRRFIKEYPVPPPANGKAPTTSLDLIQRMHDIVPDQIRTYLPKVKNPAPNVDALSGSTMLAYGIEADFILMFMANGRGMGFLCQSIWDKVLALPIERPQSITMDRLLAKL</sequence>
<dbReference type="InterPro" id="IPR016143">
    <property type="entry name" value="Citrate_synth-like_sm_a-sub"/>
</dbReference>
<dbReference type="InterPro" id="IPR019810">
    <property type="entry name" value="Citrate_synthase_AS"/>
</dbReference>
<evidence type="ECO:0000256" key="2">
    <source>
        <dbReference type="ARBA" id="ARBA00010566"/>
    </source>
</evidence>
<evidence type="ECO:0000313" key="6">
    <source>
        <dbReference type="EMBL" id="PPQ71326.1"/>
    </source>
</evidence>
<dbReference type="Gene3D" id="1.10.580.10">
    <property type="entry name" value="Citrate Synthase, domain 1"/>
    <property type="match status" value="1"/>
</dbReference>
<dbReference type="GO" id="GO:0006099">
    <property type="term" value="P:tricarboxylic acid cycle"/>
    <property type="evidence" value="ECO:0007669"/>
    <property type="project" value="TreeGrafter"/>
</dbReference>
<dbReference type="AlphaFoldDB" id="A0A409VYJ1"/>
<dbReference type="Pfam" id="PF00285">
    <property type="entry name" value="Citrate_synt"/>
    <property type="match status" value="1"/>
</dbReference>
<dbReference type="InterPro" id="IPR016142">
    <property type="entry name" value="Citrate_synth-like_lrg_a-sub"/>
</dbReference>
<dbReference type="GO" id="GO:0005759">
    <property type="term" value="C:mitochondrial matrix"/>
    <property type="evidence" value="ECO:0007669"/>
    <property type="project" value="TreeGrafter"/>
</dbReference>
<comment type="caution">
    <text evidence="6">The sequence shown here is derived from an EMBL/GenBank/DDBJ whole genome shotgun (WGS) entry which is preliminary data.</text>
</comment>
<dbReference type="Gene3D" id="1.10.230.10">
    <property type="entry name" value="Cytochrome P450-Terp, domain 2"/>
    <property type="match status" value="1"/>
</dbReference>
<dbReference type="InterPro" id="IPR002020">
    <property type="entry name" value="Citrate_synthase"/>
</dbReference>
<name>A0A409VYJ1_9AGAR</name>
<protein>
    <recommendedName>
        <fullName evidence="8">Citrate synthase</fullName>
    </recommendedName>
</protein>
<accession>A0A409VYJ1</accession>
<dbReference type="GO" id="GO:0005975">
    <property type="term" value="P:carbohydrate metabolic process"/>
    <property type="evidence" value="ECO:0007669"/>
    <property type="project" value="TreeGrafter"/>
</dbReference>
<dbReference type="InParanoid" id="A0A409VYJ1"/>
<dbReference type="STRING" id="231916.A0A409VYJ1"/>
<dbReference type="PROSITE" id="PS00480">
    <property type="entry name" value="CITRATE_SYNTHASE"/>
    <property type="match status" value="1"/>
</dbReference>
<dbReference type="PANTHER" id="PTHR11739:SF15">
    <property type="entry name" value="CITRATE SYNTHASE 3, MITOCHONDRIAL"/>
    <property type="match status" value="1"/>
</dbReference>
<keyword evidence="4" id="KW-0809">Transit peptide</keyword>
<proteinExistence type="inferred from homology"/>
<evidence type="ECO:0000256" key="5">
    <source>
        <dbReference type="ARBA" id="ARBA00023128"/>
    </source>
</evidence>
<dbReference type="InterPro" id="IPR036969">
    <property type="entry name" value="Citrate_synthase_sf"/>
</dbReference>
<dbReference type="EMBL" id="NHYE01005507">
    <property type="protein sequence ID" value="PPQ71326.1"/>
    <property type="molecule type" value="Genomic_DNA"/>
</dbReference>
<evidence type="ECO:0000256" key="4">
    <source>
        <dbReference type="ARBA" id="ARBA00022946"/>
    </source>
</evidence>
<evidence type="ECO:0000313" key="7">
    <source>
        <dbReference type="Proteomes" id="UP000284706"/>
    </source>
</evidence>
<evidence type="ECO:0008006" key="8">
    <source>
        <dbReference type="Google" id="ProtNLM"/>
    </source>
</evidence>
<organism evidence="6 7">
    <name type="scientific">Gymnopilus dilepis</name>
    <dbReference type="NCBI Taxonomy" id="231916"/>
    <lineage>
        <taxon>Eukaryota</taxon>
        <taxon>Fungi</taxon>
        <taxon>Dikarya</taxon>
        <taxon>Basidiomycota</taxon>
        <taxon>Agaricomycotina</taxon>
        <taxon>Agaricomycetes</taxon>
        <taxon>Agaricomycetidae</taxon>
        <taxon>Agaricales</taxon>
        <taxon>Agaricineae</taxon>
        <taxon>Hymenogastraceae</taxon>
        <taxon>Gymnopilus</taxon>
    </lineage>
</organism>
<keyword evidence="5" id="KW-0496">Mitochondrion</keyword>
<evidence type="ECO:0000256" key="1">
    <source>
        <dbReference type="ARBA" id="ARBA00004173"/>
    </source>
</evidence>
<keyword evidence="7" id="KW-1185">Reference proteome</keyword>
<comment type="similarity">
    <text evidence="2">Belongs to the citrate synthase family.</text>
</comment>
<reference evidence="6 7" key="1">
    <citation type="journal article" date="2018" name="Evol. Lett.">
        <title>Horizontal gene cluster transfer increased hallucinogenic mushroom diversity.</title>
        <authorList>
            <person name="Reynolds H.T."/>
            <person name="Vijayakumar V."/>
            <person name="Gluck-Thaler E."/>
            <person name="Korotkin H.B."/>
            <person name="Matheny P.B."/>
            <person name="Slot J.C."/>
        </authorList>
    </citation>
    <scope>NUCLEOTIDE SEQUENCE [LARGE SCALE GENOMIC DNA]</scope>
    <source>
        <strain evidence="6 7">SRW20</strain>
    </source>
</reference>
<dbReference type="GO" id="GO:0046912">
    <property type="term" value="F:acyltransferase activity, acyl groups converted into alkyl on transfer"/>
    <property type="evidence" value="ECO:0007669"/>
    <property type="project" value="InterPro"/>
</dbReference>
<gene>
    <name evidence="6" type="ORF">CVT26_011971</name>
</gene>
<dbReference type="OrthoDB" id="8017587at2759"/>